<dbReference type="InterPro" id="IPR001245">
    <property type="entry name" value="Ser-Thr/Tyr_kinase_cat_dom"/>
</dbReference>
<dbReference type="GO" id="GO:0005524">
    <property type="term" value="F:ATP binding"/>
    <property type="evidence" value="ECO:0007669"/>
    <property type="project" value="UniProtKB-KW"/>
</dbReference>
<evidence type="ECO:0000256" key="1">
    <source>
        <dbReference type="ARBA" id="ARBA00022527"/>
    </source>
</evidence>
<dbReference type="SUPFAM" id="SSF56112">
    <property type="entry name" value="Protein kinase-like (PK-like)"/>
    <property type="match status" value="1"/>
</dbReference>
<dbReference type="EMBL" id="CASHTH010004443">
    <property type="protein sequence ID" value="CAI8057380.1"/>
    <property type="molecule type" value="Genomic_DNA"/>
</dbReference>
<sequence>MVERPKANIKLYKSERLHGGSYRKIGGAKNDRLLFAAKAILPPLFDRTTTFLLKNCKECHLILQLRHHNVAQYLAICYSPYTRLPVLLTGLCDESVTAFLERFPGPLPYHIRVNISHDIALALAYLHNKSLTDRDLRGKNVMIMAGTRAKIADFRMSGLPFTLDQCNKQPKVEETSIQKALFEEEYQAGTRAKIADFGMSGLAFTLDQCNKQPKVEETSIQKALFEEEYQAGTRAKI</sequence>
<evidence type="ECO:0000256" key="2">
    <source>
        <dbReference type="ARBA" id="ARBA00022679"/>
    </source>
</evidence>
<keyword evidence="1" id="KW-0723">Serine/threonine-protein kinase</keyword>
<organism evidence="7 8">
    <name type="scientific">Geodia barretti</name>
    <name type="common">Barrett's horny sponge</name>
    <dbReference type="NCBI Taxonomy" id="519541"/>
    <lineage>
        <taxon>Eukaryota</taxon>
        <taxon>Metazoa</taxon>
        <taxon>Porifera</taxon>
        <taxon>Demospongiae</taxon>
        <taxon>Heteroscleromorpha</taxon>
        <taxon>Tetractinellida</taxon>
        <taxon>Astrophorina</taxon>
        <taxon>Geodiidae</taxon>
        <taxon>Geodia</taxon>
    </lineage>
</organism>
<dbReference type="Gene3D" id="1.10.510.10">
    <property type="entry name" value="Transferase(Phosphotransferase) domain 1"/>
    <property type="match status" value="1"/>
</dbReference>
<evidence type="ECO:0000256" key="4">
    <source>
        <dbReference type="ARBA" id="ARBA00022777"/>
    </source>
</evidence>
<gene>
    <name evidence="7" type="ORF">GBAR_LOCUS31269</name>
</gene>
<evidence type="ECO:0000259" key="6">
    <source>
        <dbReference type="PROSITE" id="PS50011"/>
    </source>
</evidence>
<keyword evidence="3" id="KW-0547">Nucleotide-binding</keyword>
<keyword evidence="4 7" id="KW-0418">Kinase</keyword>
<dbReference type="InterPro" id="IPR011009">
    <property type="entry name" value="Kinase-like_dom_sf"/>
</dbReference>
<keyword evidence="5" id="KW-0067">ATP-binding</keyword>
<dbReference type="AlphaFoldDB" id="A0AA35TZI0"/>
<evidence type="ECO:0000256" key="5">
    <source>
        <dbReference type="ARBA" id="ARBA00022840"/>
    </source>
</evidence>
<dbReference type="PANTHER" id="PTHR11584">
    <property type="entry name" value="SERINE/THREONINE PROTEIN KINASE"/>
    <property type="match status" value="1"/>
</dbReference>
<dbReference type="Proteomes" id="UP001174909">
    <property type="component" value="Unassembled WGS sequence"/>
</dbReference>
<dbReference type="GO" id="GO:0004674">
    <property type="term" value="F:protein serine/threonine kinase activity"/>
    <property type="evidence" value="ECO:0007669"/>
    <property type="project" value="UniProtKB-KW"/>
</dbReference>
<evidence type="ECO:0000313" key="7">
    <source>
        <dbReference type="EMBL" id="CAI8057380.1"/>
    </source>
</evidence>
<comment type="caution">
    <text evidence="7">The sequence shown here is derived from an EMBL/GenBank/DDBJ whole genome shotgun (WGS) entry which is preliminary data.</text>
</comment>
<dbReference type="Pfam" id="PF07714">
    <property type="entry name" value="PK_Tyr_Ser-Thr"/>
    <property type="match status" value="1"/>
</dbReference>
<accession>A0AA35TZI0</accession>
<keyword evidence="8" id="KW-1185">Reference proteome</keyword>
<evidence type="ECO:0000313" key="8">
    <source>
        <dbReference type="Proteomes" id="UP001174909"/>
    </source>
</evidence>
<dbReference type="SMART" id="SM00220">
    <property type="entry name" value="S_TKc"/>
    <property type="match status" value="1"/>
</dbReference>
<protein>
    <submittedName>
        <fullName evidence="7">Probable serine/threonine-protein kinase kinY</fullName>
    </submittedName>
</protein>
<evidence type="ECO:0000256" key="3">
    <source>
        <dbReference type="ARBA" id="ARBA00022741"/>
    </source>
</evidence>
<proteinExistence type="predicted"/>
<reference evidence="7" key="1">
    <citation type="submission" date="2023-03" db="EMBL/GenBank/DDBJ databases">
        <authorList>
            <person name="Steffen K."/>
            <person name="Cardenas P."/>
        </authorList>
    </citation>
    <scope>NUCLEOTIDE SEQUENCE</scope>
</reference>
<dbReference type="InterPro" id="IPR000719">
    <property type="entry name" value="Prot_kinase_dom"/>
</dbReference>
<feature type="non-terminal residue" evidence="7">
    <location>
        <position position="237"/>
    </location>
</feature>
<keyword evidence="2" id="KW-0808">Transferase</keyword>
<dbReference type="PANTHER" id="PTHR11584:SF369">
    <property type="entry name" value="MITOGEN-ACTIVATED PROTEIN KINASE KINASE KINASE 19-RELATED"/>
    <property type="match status" value="1"/>
</dbReference>
<dbReference type="PROSITE" id="PS50011">
    <property type="entry name" value="PROTEIN_KINASE_DOM"/>
    <property type="match status" value="1"/>
</dbReference>
<feature type="domain" description="Protein kinase" evidence="6">
    <location>
        <begin position="11"/>
        <end position="237"/>
    </location>
</feature>
<name>A0AA35TZI0_GEOBA</name>